<dbReference type="InterPro" id="IPR041667">
    <property type="entry name" value="Cupin_8"/>
</dbReference>
<dbReference type="GO" id="GO:0046872">
    <property type="term" value="F:metal ion binding"/>
    <property type="evidence" value="ECO:0007669"/>
    <property type="project" value="UniProtKB-KW"/>
</dbReference>
<sequence length="404" mass="46507">MNLKSELLKLLPSEQQLFDQISKSIGSDKILHQIYEKIIKTTNTEDNNKISLEFLDVIIDYLHESLHIGEWYAVDIKLRKSFSLASLLKVLCLLKNNDENTSEVLGECAYLLDMAIMLGDTITSKINGDKIQVLPKAARLISNCLEEVKSESEPSKKRIKIDMDYDENVKCDIPVYDKPSLELFIKNHYTLQKPVLLRNTINHWPALEKWKDLNYLISNASGRTVPVELGSQYTSENWSQSLMKFDDFIVNHVIPDPNSIQDKVYLAQHDLFDQIPELKDDISVPEYISDPSPRIKAWLGPQGTVSPLHTDPTHNLLCQVLGKKNVILASPDDTNNLYAHDHFILNNTSQVDVENIDFEKFPLCKDVKFYHILLQQGDVLYIPPKWWHHIRSLSPSFSISYWFD</sequence>
<keyword evidence="3" id="KW-0479">Metal-binding</keyword>
<comment type="subcellular location">
    <subcellularLocation>
        <location evidence="2">Nucleus</location>
    </subcellularLocation>
</comment>
<evidence type="ECO:0000256" key="3">
    <source>
        <dbReference type="ARBA" id="ARBA00022723"/>
    </source>
</evidence>
<evidence type="ECO:0000256" key="6">
    <source>
        <dbReference type="ARBA" id="ARBA00023242"/>
    </source>
</evidence>
<evidence type="ECO:0000259" key="7">
    <source>
        <dbReference type="PROSITE" id="PS51184"/>
    </source>
</evidence>
<keyword evidence="6" id="KW-0539">Nucleus</keyword>
<dbReference type="SMART" id="SM00558">
    <property type="entry name" value="JmjC"/>
    <property type="match status" value="1"/>
</dbReference>
<dbReference type="OMA" id="TINHWPA"/>
<dbReference type="PROSITE" id="PS51184">
    <property type="entry name" value="JMJC"/>
    <property type="match status" value="1"/>
</dbReference>
<dbReference type="InterPro" id="IPR003347">
    <property type="entry name" value="JmjC_dom"/>
</dbReference>
<proteinExistence type="predicted"/>
<dbReference type="PANTHER" id="PTHR12461">
    <property type="entry name" value="HYPOXIA-INDUCIBLE FACTOR 1 ALPHA INHIBITOR-RELATED"/>
    <property type="match status" value="1"/>
</dbReference>
<comment type="cofactor">
    <cofactor evidence="1">
        <name>Fe(2+)</name>
        <dbReference type="ChEBI" id="CHEBI:29033"/>
    </cofactor>
</comment>
<dbReference type="PANTHER" id="PTHR12461:SF106">
    <property type="entry name" value="BIFUNCTIONAL PEPTIDASE AND ARGINYL-HYDROXYLASE JMJD5"/>
    <property type="match status" value="1"/>
</dbReference>
<gene>
    <name evidence="8" type="primary">CSON013086</name>
</gene>
<evidence type="ECO:0000256" key="4">
    <source>
        <dbReference type="ARBA" id="ARBA00023002"/>
    </source>
</evidence>
<dbReference type="SUPFAM" id="SSF51197">
    <property type="entry name" value="Clavaminate synthase-like"/>
    <property type="match status" value="1"/>
</dbReference>
<keyword evidence="4" id="KW-0560">Oxidoreductase</keyword>
<dbReference type="GO" id="GO:0005634">
    <property type="term" value="C:nucleus"/>
    <property type="evidence" value="ECO:0007669"/>
    <property type="project" value="UniProtKB-SubCell"/>
</dbReference>
<evidence type="ECO:0000256" key="5">
    <source>
        <dbReference type="ARBA" id="ARBA00023004"/>
    </source>
</evidence>
<dbReference type="Pfam" id="PF13621">
    <property type="entry name" value="Cupin_8"/>
    <property type="match status" value="1"/>
</dbReference>
<dbReference type="Gene3D" id="2.60.120.650">
    <property type="entry name" value="Cupin"/>
    <property type="match status" value="1"/>
</dbReference>
<name>A0A336MB97_CULSO</name>
<protein>
    <submittedName>
        <fullName evidence="8">CSON013086 protein</fullName>
    </submittedName>
</protein>
<feature type="domain" description="JmjC" evidence="7">
    <location>
        <begin position="264"/>
        <end position="404"/>
    </location>
</feature>
<accession>A0A336MB97</accession>
<dbReference type="AlphaFoldDB" id="A0A336MB97"/>
<organism evidence="8">
    <name type="scientific">Culicoides sonorensis</name>
    <name type="common">Biting midge</name>
    <dbReference type="NCBI Taxonomy" id="179676"/>
    <lineage>
        <taxon>Eukaryota</taxon>
        <taxon>Metazoa</taxon>
        <taxon>Ecdysozoa</taxon>
        <taxon>Arthropoda</taxon>
        <taxon>Hexapoda</taxon>
        <taxon>Insecta</taxon>
        <taxon>Pterygota</taxon>
        <taxon>Neoptera</taxon>
        <taxon>Endopterygota</taxon>
        <taxon>Diptera</taxon>
        <taxon>Nematocera</taxon>
        <taxon>Chironomoidea</taxon>
        <taxon>Ceratopogonidae</taxon>
        <taxon>Ceratopogoninae</taxon>
        <taxon>Culicoides</taxon>
        <taxon>Monoculicoides</taxon>
    </lineage>
</organism>
<dbReference type="VEuPathDB" id="VectorBase:CSON013086"/>
<dbReference type="GO" id="GO:0051864">
    <property type="term" value="F:histone H3K36 demethylase activity"/>
    <property type="evidence" value="ECO:0007669"/>
    <property type="project" value="TreeGrafter"/>
</dbReference>
<keyword evidence="5" id="KW-0408">Iron</keyword>
<evidence type="ECO:0000256" key="1">
    <source>
        <dbReference type="ARBA" id="ARBA00001954"/>
    </source>
</evidence>
<evidence type="ECO:0000313" key="8">
    <source>
        <dbReference type="EMBL" id="SSX26073.1"/>
    </source>
</evidence>
<dbReference type="EMBL" id="UFQT01000646">
    <property type="protein sequence ID" value="SSX26073.1"/>
    <property type="molecule type" value="Genomic_DNA"/>
</dbReference>
<evidence type="ECO:0000256" key="2">
    <source>
        <dbReference type="ARBA" id="ARBA00004123"/>
    </source>
</evidence>
<reference evidence="8" key="1">
    <citation type="submission" date="2018-07" db="EMBL/GenBank/DDBJ databases">
        <authorList>
            <person name="Quirk P.G."/>
            <person name="Krulwich T.A."/>
        </authorList>
    </citation>
    <scope>NUCLEOTIDE SEQUENCE</scope>
</reference>